<evidence type="ECO:0000259" key="6">
    <source>
        <dbReference type="Pfam" id="PF02826"/>
    </source>
</evidence>
<evidence type="ECO:0000256" key="4">
    <source>
        <dbReference type="RuleBase" id="RU003719"/>
    </source>
</evidence>
<evidence type="ECO:0000259" key="5">
    <source>
        <dbReference type="Pfam" id="PF00389"/>
    </source>
</evidence>
<organism evidence="7 8">
    <name type="scientific">Pseudomonas juntendi</name>
    <dbReference type="NCBI Taxonomy" id="2666183"/>
    <lineage>
        <taxon>Bacteria</taxon>
        <taxon>Pseudomonadati</taxon>
        <taxon>Pseudomonadota</taxon>
        <taxon>Gammaproteobacteria</taxon>
        <taxon>Pseudomonadales</taxon>
        <taxon>Pseudomonadaceae</taxon>
        <taxon>Pseudomonas</taxon>
    </lineage>
</organism>
<keyword evidence="3" id="KW-0520">NAD</keyword>
<sequence>MPTIVNLGPIPDMLERRLRACFEVCPIAQAEAPEQIEVAVTTSMVGASAQQMAQLPRLQLILCNGAGLDRIDLAEAAARHIEVFNTADAVTTDTADYAVALLYAAKRRVTQADRFVRAGQWGKEAFTPTRRVSGSKVGIVGLGKIGTLVAQRMQGLGLEVGYHTPRPKPAAGLAYFDHIEQLAAWCDVLVLCCPATPATDRLVGSQVLQALGSAGTLINISRGSVVAEDDLIQALGQGVIAAAALDVFASEPALDSRLATLPNVILSPHAAAITVETRAEMAALLYQRAAAHFQAGLTG</sequence>
<evidence type="ECO:0000256" key="2">
    <source>
        <dbReference type="ARBA" id="ARBA00023002"/>
    </source>
</evidence>
<dbReference type="PROSITE" id="PS00065">
    <property type="entry name" value="D_2_HYDROXYACID_DH_1"/>
    <property type="match status" value="1"/>
</dbReference>
<dbReference type="Gene3D" id="3.40.50.720">
    <property type="entry name" value="NAD(P)-binding Rossmann-like Domain"/>
    <property type="match status" value="2"/>
</dbReference>
<dbReference type="Pfam" id="PF02826">
    <property type="entry name" value="2-Hacid_dh_C"/>
    <property type="match status" value="1"/>
</dbReference>
<accession>A0A7W2KH77</accession>
<dbReference type="GO" id="GO:0005829">
    <property type="term" value="C:cytosol"/>
    <property type="evidence" value="ECO:0007669"/>
    <property type="project" value="TreeGrafter"/>
</dbReference>
<dbReference type="SUPFAM" id="SSF51735">
    <property type="entry name" value="NAD(P)-binding Rossmann-fold domains"/>
    <property type="match status" value="1"/>
</dbReference>
<dbReference type="EMBL" id="JACGCX010000009">
    <property type="protein sequence ID" value="MBA6098445.1"/>
    <property type="molecule type" value="Genomic_DNA"/>
</dbReference>
<protein>
    <submittedName>
        <fullName evidence="7">2-hydroxyacid dehydrogenase</fullName>
    </submittedName>
</protein>
<evidence type="ECO:0000256" key="1">
    <source>
        <dbReference type="ARBA" id="ARBA00022857"/>
    </source>
</evidence>
<dbReference type="GO" id="GO:0016618">
    <property type="term" value="F:hydroxypyruvate reductase [NAD(P)H] activity"/>
    <property type="evidence" value="ECO:0007669"/>
    <property type="project" value="TreeGrafter"/>
</dbReference>
<dbReference type="FunFam" id="3.40.50.720:FF:000213">
    <property type="entry name" value="Putative 2-hydroxyacid dehydrogenase"/>
    <property type="match status" value="1"/>
</dbReference>
<dbReference type="GO" id="GO:0030267">
    <property type="term" value="F:glyoxylate reductase (NADPH) activity"/>
    <property type="evidence" value="ECO:0007669"/>
    <property type="project" value="TreeGrafter"/>
</dbReference>
<dbReference type="AlphaFoldDB" id="A0A7W2KH77"/>
<dbReference type="CDD" id="cd12156">
    <property type="entry name" value="HPPR"/>
    <property type="match status" value="1"/>
</dbReference>
<evidence type="ECO:0000256" key="3">
    <source>
        <dbReference type="ARBA" id="ARBA00023027"/>
    </source>
</evidence>
<keyword evidence="2 4" id="KW-0560">Oxidoreductase</keyword>
<feature type="domain" description="D-isomer specific 2-hydroxyacid dehydrogenase NAD-binding" evidence="6">
    <location>
        <begin position="99"/>
        <end position="271"/>
    </location>
</feature>
<dbReference type="RefSeq" id="WP_182389657.1">
    <property type="nucleotide sequence ID" value="NZ_JACGCX010000009.1"/>
</dbReference>
<dbReference type="PANTHER" id="PTHR10996">
    <property type="entry name" value="2-HYDROXYACID DEHYDROGENASE-RELATED"/>
    <property type="match status" value="1"/>
</dbReference>
<comment type="similarity">
    <text evidence="4">Belongs to the D-isomer specific 2-hydroxyacid dehydrogenase family.</text>
</comment>
<dbReference type="InterPro" id="IPR006139">
    <property type="entry name" value="D-isomer_2_OHA_DH_cat_dom"/>
</dbReference>
<evidence type="ECO:0000313" key="8">
    <source>
        <dbReference type="Proteomes" id="UP000545074"/>
    </source>
</evidence>
<proteinExistence type="inferred from homology"/>
<reference evidence="7 8" key="1">
    <citation type="submission" date="2020-07" db="EMBL/GenBank/DDBJ databases">
        <title>Diversity of carbapenemase encoding genes among Pseudomonas putida group clinical isolates in a tertiary Brazilian hospital.</title>
        <authorList>
            <person name="Alberto-Lei F."/>
            <person name="Nodari C.S."/>
            <person name="Streling A.P."/>
            <person name="Paulino J.T."/>
            <person name="Bessa-Neto F.O."/>
            <person name="Cayo R."/>
            <person name="Gales A.C."/>
        </authorList>
    </citation>
    <scope>NUCLEOTIDE SEQUENCE [LARGE SCALE GENOMIC DNA]</scope>
    <source>
        <strain evidence="7 8">12815</strain>
    </source>
</reference>
<dbReference type="InterPro" id="IPR029752">
    <property type="entry name" value="D-isomer_DH_CS1"/>
</dbReference>
<dbReference type="GO" id="GO:0051287">
    <property type="term" value="F:NAD binding"/>
    <property type="evidence" value="ECO:0007669"/>
    <property type="project" value="InterPro"/>
</dbReference>
<dbReference type="Pfam" id="PF00389">
    <property type="entry name" value="2-Hacid_dh"/>
    <property type="match status" value="1"/>
</dbReference>
<dbReference type="SUPFAM" id="SSF52283">
    <property type="entry name" value="Formate/glycerate dehydrogenase catalytic domain-like"/>
    <property type="match status" value="1"/>
</dbReference>
<dbReference type="PANTHER" id="PTHR10996:SF178">
    <property type="entry name" value="2-HYDROXYACID DEHYDROGENASE YGL185C-RELATED"/>
    <property type="match status" value="1"/>
</dbReference>
<comment type="caution">
    <text evidence="7">The sequence shown here is derived from an EMBL/GenBank/DDBJ whole genome shotgun (WGS) entry which is preliminary data.</text>
</comment>
<dbReference type="InterPro" id="IPR050223">
    <property type="entry name" value="D-isomer_2-hydroxyacid_DH"/>
</dbReference>
<dbReference type="InterPro" id="IPR006140">
    <property type="entry name" value="D-isomer_DH_NAD-bd"/>
</dbReference>
<feature type="domain" description="D-isomer specific 2-hydroxyacid dehydrogenase catalytic" evidence="5">
    <location>
        <begin position="31"/>
        <end position="294"/>
    </location>
</feature>
<dbReference type="Proteomes" id="UP000545074">
    <property type="component" value="Unassembled WGS sequence"/>
</dbReference>
<keyword evidence="1" id="KW-0521">NADP</keyword>
<name>A0A7W2KH77_9PSED</name>
<gene>
    <name evidence="7" type="ORF">H4C80_15080</name>
</gene>
<evidence type="ECO:0000313" key="7">
    <source>
        <dbReference type="EMBL" id="MBA6098445.1"/>
    </source>
</evidence>
<dbReference type="InterPro" id="IPR036291">
    <property type="entry name" value="NAD(P)-bd_dom_sf"/>
</dbReference>